<dbReference type="EMBL" id="JACEFF010000676">
    <property type="protein sequence ID" value="KAH9632979.1"/>
    <property type="molecule type" value="Genomic_DNA"/>
</dbReference>
<evidence type="ECO:0000313" key="18">
    <source>
        <dbReference type="Proteomes" id="UP000814243"/>
    </source>
</evidence>
<evidence type="ECO:0000313" key="17">
    <source>
        <dbReference type="EMBL" id="KAH9632979.1"/>
    </source>
</evidence>
<keyword evidence="14" id="KW-0175">Coiled coil</keyword>
<dbReference type="SUPFAM" id="SSF57959">
    <property type="entry name" value="Leucine zipper domain"/>
    <property type="match status" value="1"/>
</dbReference>
<dbReference type="Gene3D" id="1.20.5.170">
    <property type="match status" value="1"/>
</dbReference>
<dbReference type="PANTHER" id="PTHR45996:SF3">
    <property type="entry name" value="CREB-H TRANSCRIPTION FACTOR HOMOLOG LET-607"/>
    <property type="match status" value="1"/>
</dbReference>
<reference evidence="17" key="1">
    <citation type="journal article" date="2021" name="G3 (Bethesda)">
        <title>Genome and transcriptome analysis of the beet armyworm Spodoptera exigua reveals targets for pest control. .</title>
        <authorList>
            <person name="Simon S."/>
            <person name="Breeschoten T."/>
            <person name="Jansen H.J."/>
            <person name="Dirks R.P."/>
            <person name="Schranz M.E."/>
            <person name="Ros V.I.D."/>
        </authorList>
    </citation>
    <scope>NUCLEOTIDE SEQUENCE</scope>
    <source>
        <strain evidence="17">TB_SE_WUR_2020</strain>
    </source>
</reference>
<evidence type="ECO:0000256" key="4">
    <source>
        <dbReference type="ARBA" id="ARBA00022824"/>
    </source>
</evidence>
<dbReference type="InterPro" id="IPR051381">
    <property type="entry name" value="CREB_ATF_subfamily"/>
</dbReference>
<feature type="region of interest" description="Disordered" evidence="15">
    <location>
        <begin position="213"/>
        <end position="238"/>
    </location>
</feature>
<evidence type="ECO:0000259" key="16">
    <source>
        <dbReference type="PROSITE" id="PS50217"/>
    </source>
</evidence>
<dbReference type="InterPro" id="IPR004827">
    <property type="entry name" value="bZIP"/>
</dbReference>
<feature type="coiled-coil region" evidence="14">
    <location>
        <begin position="450"/>
        <end position="491"/>
    </location>
</feature>
<evidence type="ECO:0000256" key="1">
    <source>
        <dbReference type="ARBA" id="ARBA00004648"/>
    </source>
</evidence>
<evidence type="ECO:0000256" key="11">
    <source>
        <dbReference type="ARBA" id="ARBA00023163"/>
    </source>
</evidence>
<protein>
    <recommendedName>
        <fullName evidence="16">BZIP domain-containing protein</fullName>
    </recommendedName>
</protein>
<evidence type="ECO:0000256" key="3">
    <source>
        <dbReference type="ARBA" id="ARBA00022692"/>
    </source>
</evidence>
<evidence type="ECO:0000256" key="15">
    <source>
        <dbReference type="SAM" id="MobiDB-lite"/>
    </source>
</evidence>
<comment type="caution">
    <text evidence="17">The sequence shown here is derived from an EMBL/GenBank/DDBJ whole genome shotgun (WGS) entry which is preliminary data.</text>
</comment>
<keyword evidence="5" id="KW-0735">Signal-anchor</keyword>
<keyword evidence="11" id="KW-0804">Transcription</keyword>
<keyword evidence="6" id="KW-1133">Transmembrane helix</keyword>
<keyword evidence="3" id="KW-0812">Transmembrane</keyword>
<comment type="similarity">
    <text evidence="2">Belongs to the bZIP family. ATF subfamily.</text>
</comment>
<evidence type="ECO:0000256" key="13">
    <source>
        <dbReference type="ARBA" id="ARBA00023242"/>
    </source>
</evidence>
<dbReference type="FunFam" id="1.20.5.170:FF:000042">
    <property type="entry name" value="Cyclic AMP-responsive element-binding protein 3-like protein 3"/>
    <property type="match status" value="1"/>
</dbReference>
<evidence type="ECO:0000256" key="6">
    <source>
        <dbReference type="ARBA" id="ARBA00022989"/>
    </source>
</evidence>
<keyword evidence="8" id="KW-0238">DNA-binding</keyword>
<dbReference type="PANTHER" id="PTHR45996">
    <property type="entry name" value="AGAP001464-PB"/>
    <property type="match status" value="1"/>
</dbReference>
<keyword evidence="12" id="KW-0325">Glycoprotein</keyword>
<feature type="domain" description="BZIP" evidence="16">
    <location>
        <begin position="425"/>
        <end position="488"/>
    </location>
</feature>
<dbReference type="GO" id="GO:0000978">
    <property type="term" value="F:RNA polymerase II cis-regulatory region sequence-specific DNA binding"/>
    <property type="evidence" value="ECO:0007669"/>
    <property type="project" value="TreeGrafter"/>
</dbReference>
<dbReference type="GO" id="GO:0005634">
    <property type="term" value="C:nucleus"/>
    <property type="evidence" value="ECO:0007669"/>
    <property type="project" value="UniProtKB-ARBA"/>
</dbReference>
<keyword evidence="13" id="KW-0539">Nucleus</keyword>
<dbReference type="PROSITE" id="PS50217">
    <property type="entry name" value="BZIP"/>
    <property type="match status" value="1"/>
</dbReference>
<gene>
    <name evidence="17" type="ORF">HF086_003021</name>
</gene>
<sequence>MTLYNDDVNRILDYLTRNDHELQQVNKNPVKMDNFQQDGLMSDSWPTSDDLLENIFSLEQGSLNFLEDAIPDFNLCENVSQPSEAISSSCPTYSRVNEQGFEYLGRRLAFVNMFKNVFSSGHCNAYGLKHLGIGKFDFEQQLSPFLIQNSCDEDPGTSPVGLEPTSPGNVQDVIIQDTSDVSNSSTEVVDDTFDMLNFEQNVVPGFLNKNTFQSPGKGNRKRRLSQTPQVAVQPKVQKPTIRIPASSTTTPKPQLVVKAQPQKPVKVANIQVLNPQTKVYSKPVESVAPQRRVIRVAPMAGNPRSILLPVTIKDMKDLKSIKIINAADLKNASNIKLAAANLLSQSKLHDLKVEARDYDYEHNGNNCDDSGSERSDDEDDHKDTVPDGKNGYPRLVLTAEERRLLAKEGITLPTSYPLTKHEERELKRIRRKIRNKISAQDSRKRKKEYVDGLEDRVKQCTAENQTLIRRIKILQSQNQSLSAQLKRLQNVLTGVTGGSTNKSAQPATCLLVLLLSVALVALPSMREEVRPRASDTPANSPAVTRALLSASKMALDETVIDDGEFNMDELITFNRPHSDHDYQVVKNTQTHKVLAGGYVDLPIDEDWPPNLKKRMKKNDLDYNDGEYMPPIVKEENYGHYYKIDTKFKTEDDTDVNINDNKGFLTNTLISTGRKLGELFDLLPTPVKTDDLVIEEISDHDSRNTTDVKSFVVNGTMSDF</sequence>
<keyword evidence="10" id="KW-0010">Activator</keyword>
<proteinExistence type="inferred from homology"/>
<evidence type="ECO:0000256" key="14">
    <source>
        <dbReference type="SAM" id="Coils"/>
    </source>
</evidence>
<comment type="subcellular location">
    <subcellularLocation>
        <location evidence="1">Endoplasmic reticulum membrane</location>
        <topology evidence="1">Single-pass type II membrane protein</topology>
    </subcellularLocation>
</comment>
<evidence type="ECO:0000256" key="12">
    <source>
        <dbReference type="ARBA" id="ARBA00023180"/>
    </source>
</evidence>
<organism evidence="17 18">
    <name type="scientific">Spodoptera exigua</name>
    <name type="common">Beet armyworm</name>
    <name type="synonym">Noctua fulgens</name>
    <dbReference type="NCBI Taxonomy" id="7107"/>
    <lineage>
        <taxon>Eukaryota</taxon>
        <taxon>Metazoa</taxon>
        <taxon>Ecdysozoa</taxon>
        <taxon>Arthropoda</taxon>
        <taxon>Hexapoda</taxon>
        <taxon>Insecta</taxon>
        <taxon>Pterygota</taxon>
        <taxon>Neoptera</taxon>
        <taxon>Endopterygota</taxon>
        <taxon>Lepidoptera</taxon>
        <taxon>Glossata</taxon>
        <taxon>Ditrysia</taxon>
        <taxon>Noctuoidea</taxon>
        <taxon>Noctuidae</taxon>
        <taxon>Amphipyrinae</taxon>
        <taxon>Spodoptera</taxon>
    </lineage>
</organism>
<dbReference type="CDD" id="cd14689">
    <property type="entry name" value="bZIP_CREB3"/>
    <property type="match status" value="1"/>
</dbReference>
<evidence type="ECO:0000256" key="9">
    <source>
        <dbReference type="ARBA" id="ARBA00023136"/>
    </source>
</evidence>
<keyword evidence="7" id="KW-0805">Transcription regulation</keyword>
<dbReference type="SMART" id="SM00338">
    <property type="entry name" value="BRLZ"/>
    <property type="match status" value="1"/>
</dbReference>
<feature type="region of interest" description="Disordered" evidence="15">
    <location>
        <begin position="360"/>
        <end position="392"/>
    </location>
</feature>
<evidence type="ECO:0000256" key="2">
    <source>
        <dbReference type="ARBA" id="ARBA00009050"/>
    </source>
</evidence>
<evidence type="ECO:0000256" key="8">
    <source>
        <dbReference type="ARBA" id="ARBA00023125"/>
    </source>
</evidence>
<dbReference type="Pfam" id="PF00170">
    <property type="entry name" value="bZIP_1"/>
    <property type="match status" value="1"/>
</dbReference>
<keyword evidence="4" id="KW-0256">Endoplasmic reticulum</keyword>
<dbReference type="GO" id="GO:0005789">
    <property type="term" value="C:endoplasmic reticulum membrane"/>
    <property type="evidence" value="ECO:0007669"/>
    <property type="project" value="UniProtKB-SubCell"/>
</dbReference>
<evidence type="ECO:0000256" key="5">
    <source>
        <dbReference type="ARBA" id="ARBA00022968"/>
    </source>
</evidence>
<evidence type="ECO:0000256" key="10">
    <source>
        <dbReference type="ARBA" id="ARBA00023159"/>
    </source>
</evidence>
<dbReference type="InterPro" id="IPR046347">
    <property type="entry name" value="bZIP_sf"/>
</dbReference>
<accession>A0A922MAM4</accession>
<keyword evidence="9" id="KW-0472">Membrane</keyword>
<dbReference type="AlphaFoldDB" id="A0A922MAM4"/>
<dbReference type="GO" id="GO:0000981">
    <property type="term" value="F:DNA-binding transcription factor activity, RNA polymerase II-specific"/>
    <property type="evidence" value="ECO:0007669"/>
    <property type="project" value="TreeGrafter"/>
</dbReference>
<evidence type="ECO:0000256" key="7">
    <source>
        <dbReference type="ARBA" id="ARBA00023015"/>
    </source>
</evidence>
<dbReference type="Proteomes" id="UP000814243">
    <property type="component" value="Unassembled WGS sequence"/>
</dbReference>
<name>A0A922MAM4_SPOEX</name>